<reference evidence="1" key="1">
    <citation type="submission" date="2022-01" db="EMBL/GenBank/DDBJ databases">
        <authorList>
            <person name="Braso-Vives M."/>
        </authorList>
    </citation>
    <scope>NUCLEOTIDE SEQUENCE</scope>
</reference>
<accession>A0A8J9ZRJ0</accession>
<name>A0A8J9ZRJ0_BRALA</name>
<sequence>MADDKWHWMKNSPPKNARKGFFSSLADAVRGKGPSPDKASRLVTRFSKAYAIGAWTLCVAAGLHWYYHRKDEQSVSSSSHIEPDHKWDKKTPVGTFSFEGFKPSDDNPNKLRIYKRKVKAKLEEWWESWTSNADVDNKPADDDKGTT</sequence>
<dbReference type="EMBL" id="OV696689">
    <property type="protein sequence ID" value="CAH1262236.1"/>
    <property type="molecule type" value="Genomic_DNA"/>
</dbReference>
<keyword evidence="2" id="KW-1185">Reference proteome</keyword>
<evidence type="ECO:0000313" key="1">
    <source>
        <dbReference type="EMBL" id="CAH1262236.1"/>
    </source>
</evidence>
<organism evidence="1 2">
    <name type="scientific">Branchiostoma lanceolatum</name>
    <name type="common">Common lancelet</name>
    <name type="synonym">Amphioxus lanceolatum</name>
    <dbReference type="NCBI Taxonomy" id="7740"/>
    <lineage>
        <taxon>Eukaryota</taxon>
        <taxon>Metazoa</taxon>
        <taxon>Chordata</taxon>
        <taxon>Cephalochordata</taxon>
        <taxon>Leptocardii</taxon>
        <taxon>Amphioxiformes</taxon>
        <taxon>Branchiostomatidae</taxon>
        <taxon>Branchiostoma</taxon>
    </lineage>
</organism>
<proteinExistence type="predicted"/>
<dbReference type="Proteomes" id="UP000838412">
    <property type="component" value="Chromosome 4"/>
</dbReference>
<protein>
    <submittedName>
        <fullName evidence="1">Hypp2528 protein</fullName>
    </submittedName>
</protein>
<evidence type="ECO:0000313" key="2">
    <source>
        <dbReference type="Proteomes" id="UP000838412"/>
    </source>
</evidence>
<dbReference type="OrthoDB" id="9970187at2759"/>
<gene>
    <name evidence="1" type="primary">Hypp2528</name>
    <name evidence="1" type="ORF">BLAG_LOCUS17388</name>
</gene>
<dbReference type="AlphaFoldDB" id="A0A8J9ZRJ0"/>